<feature type="transmembrane region" description="Helical" evidence="1">
    <location>
        <begin position="6"/>
        <end position="24"/>
    </location>
</feature>
<evidence type="ECO:0000256" key="1">
    <source>
        <dbReference type="SAM" id="Phobius"/>
    </source>
</evidence>
<evidence type="ECO:0000313" key="2">
    <source>
        <dbReference type="EMBL" id="GAJ20926.1"/>
    </source>
</evidence>
<organism evidence="2">
    <name type="scientific">marine sediment metagenome</name>
    <dbReference type="NCBI Taxonomy" id="412755"/>
    <lineage>
        <taxon>unclassified sequences</taxon>
        <taxon>metagenomes</taxon>
        <taxon>ecological metagenomes</taxon>
    </lineage>
</organism>
<dbReference type="AlphaFoldDB" id="X1VTU9"/>
<accession>X1VTU9</accession>
<proteinExistence type="predicted"/>
<protein>
    <submittedName>
        <fullName evidence="2">Uncharacterized protein</fullName>
    </submittedName>
</protein>
<keyword evidence="1" id="KW-0812">Transmembrane</keyword>
<name>X1VTU9_9ZZZZ</name>
<gene>
    <name evidence="2" type="ORF">S12H4_62708</name>
</gene>
<reference evidence="2" key="1">
    <citation type="journal article" date="2014" name="Front. Microbiol.">
        <title>High frequency of phylogenetically diverse reductive dehalogenase-homologous genes in deep subseafloor sedimentary metagenomes.</title>
        <authorList>
            <person name="Kawai M."/>
            <person name="Futagami T."/>
            <person name="Toyoda A."/>
            <person name="Takaki Y."/>
            <person name="Nishi S."/>
            <person name="Hori S."/>
            <person name="Arai W."/>
            <person name="Tsubouchi T."/>
            <person name="Morono Y."/>
            <person name="Uchiyama I."/>
            <person name="Ito T."/>
            <person name="Fujiyama A."/>
            <person name="Inagaki F."/>
            <person name="Takami H."/>
        </authorList>
    </citation>
    <scope>NUCLEOTIDE SEQUENCE</scope>
    <source>
        <strain evidence="2">Expedition CK06-06</strain>
    </source>
</reference>
<keyword evidence="1" id="KW-1133">Transmembrane helix</keyword>
<dbReference type="EMBL" id="BARW01042204">
    <property type="protein sequence ID" value="GAJ20926.1"/>
    <property type="molecule type" value="Genomic_DNA"/>
</dbReference>
<keyword evidence="1" id="KW-0472">Membrane</keyword>
<comment type="caution">
    <text evidence="2">The sequence shown here is derived from an EMBL/GenBank/DDBJ whole genome shotgun (WGS) entry which is preliminary data.</text>
</comment>
<feature type="non-terminal residue" evidence="2">
    <location>
        <position position="55"/>
    </location>
</feature>
<sequence>MRKALIIIIIIVVLLVLVFLRMQCARRGRKAEVKERPLPVEVMDATIGDVASSCE</sequence>